<evidence type="ECO:0000313" key="1">
    <source>
        <dbReference type="EMBL" id="GIY02844.1"/>
    </source>
</evidence>
<protein>
    <submittedName>
        <fullName evidence="1">Uncharacterized protein</fullName>
    </submittedName>
</protein>
<dbReference type="EMBL" id="BPLR01005511">
    <property type="protein sequence ID" value="GIY02844.1"/>
    <property type="molecule type" value="Genomic_DNA"/>
</dbReference>
<dbReference type="AlphaFoldDB" id="A0AAV4Q329"/>
<reference evidence="1 2" key="1">
    <citation type="submission" date="2021-06" db="EMBL/GenBank/DDBJ databases">
        <title>Caerostris extrusa draft genome.</title>
        <authorList>
            <person name="Kono N."/>
            <person name="Arakawa K."/>
        </authorList>
    </citation>
    <scope>NUCLEOTIDE SEQUENCE [LARGE SCALE GENOMIC DNA]</scope>
</reference>
<comment type="caution">
    <text evidence="1">The sequence shown here is derived from an EMBL/GenBank/DDBJ whole genome shotgun (WGS) entry which is preliminary data.</text>
</comment>
<accession>A0AAV4Q329</accession>
<evidence type="ECO:0000313" key="2">
    <source>
        <dbReference type="Proteomes" id="UP001054945"/>
    </source>
</evidence>
<gene>
    <name evidence="1" type="ORF">CEXT_661801</name>
</gene>
<dbReference type="Proteomes" id="UP001054945">
    <property type="component" value="Unassembled WGS sequence"/>
</dbReference>
<organism evidence="1 2">
    <name type="scientific">Caerostris extrusa</name>
    <name type="common">Bark spider</name>
    <name type="synonym">Caerostris bankana</name>
    <dbReference type="NCBI Taxonomy" id="172846"/>
    <lineage>
        <taxon>Eukaryota</taxon>
        <taxon>Metazoa</taxon>
        <taxon>Ecdysozoa</taxon>
        <taxon>Arthropoda</taxon>
        <taxon>Chelicerata</taxon>
        <taxon>Arachnida</taxon>
        <taxon>Araneae</taxon>
        <taxon>Araneomorphae</taxon>
        <taxon>Entelegynae</taxon>
        <taxon>Araneoidea</taxon>
        <taxon>Araneidae</taxon>
        <taxon>Caerostris</taxon>
    </lineage>
</organism>
<name>A0AAV4Q329_CAEEX</name>
<keyword evidence="2" id="KW-1185">Reference proteome</keyword>
<sequence length="148" mass="16366">MKEESFPFISRPGRPPKRVSMVSMTSGVTTSGLVKKSRMESDYHGYENGHITAPCTRELAPERWEATLQDMKTSVTFGALEIKLSHHHLHTPTPPTPAICCSFGFRKAPLCWGPLFPFTVKLSSYCINQSCGPDNHDGLGPVNVVLCF</sequence>
<proteinExistence type="predicted"/>